<sequence length="32" mass="3772">MANVLYLFVDISSFCSSLIMLFLFFSDLSWVY</sequence>
<evidence type="ECO:0000313" key="2">
    <source>
        <dbReference type="EMBL" id="CAX75180.1"/>
    </source>
</evidence>
<keyword evidence="1" id="KW-0472">Membrane</keyword>
<accession>C1LKF2</accession>
<feature type="transmembrane region" description="Helical" evidence="1">
    <location>
        <begin position="6"/>
        <end position="25"/>
    </location>
</feature>
<dbReference type="EMBL" id="FN319452">
    <property type="protein sequence ID" value="CAX75180.1"/>
    <property type="molecule type" value="mRNA"/>
</dbReference>
<keyword evidence="1" id="KW-0812">Transmembrane</keyword>
<reference evidence="2" key="2">
    <citation type="submission" date="2009-03" db="EMBL/GenBank/DDBJ databases">
        <authorList>
            <person name="Gang L."/>
        </authorList>
    </citation>
    <scope>NUCLEOTIDE SEQUENCE</scope>
    <source>
        <strain evidence="2">Anhui</strain>
    </source>
</reference>
<proteinExistence type="evidence at transcript level"/>
<name>C1LKF2_SCHJA</name>
<evidence type="ECO:0000256" key="1">
    <source>
        <dbReference type="SAM" id="Phobius"/>
    </source>
</evidence>
<reference evidence="2" key="1">
    <citation type="journal article" date="2009" name="Nature">
        <title>The Schistosoma japonicum genome reveals features of host-parasite interplay.</title>
        <authorList>
            <person name="Liu F."/>
            <person name="Zhou Y."/>
            <person name="Wang Z.Q."/>
            <person name="Lu G."/>
            <person name="Zheng H."/>
            <person name="Brindley P.J."/>
            <person name="McManus D.P."/>
            <person name="Blair D."/>
            <person name="Zhang Q.H."/>
            <person name="Zhong Y."/>
            <person name="Wang S."/>
            <person name="Han Z.G."/>
            <person name="Chen Z."/>
        </authorList>
    </citation>
    <scope>NUCLEOTIDE SEQUENCE</scope>
    <source>
        <strain evidence="2">Anhui</strain>
    </source>
</reference>
<keyword evidence="1" id="KW-1133">Transmembrane helix</keyword>
<protein>
    <submittedName>
        <fullName evidence="2">Hypotheticial protein</fullName>
    </submittedName>
</protein>
<dbReference type="AlphaFoldDB" id="C1LKF2"/>
<organism evidence="2">
    <name type="scientific">Schistosoma japonicum</name>
    <name type="common">Blood fluke</name>
    <dbReference type="NCBI Taxonomy" id="6182"/>
    <lineage>
        <taxon>Eukaryota</taxon>
        <taxon>Metazoa</taxon>
        <taxon>Spiralia</taxon>
        <taxon>Lophotrochozoa</taxon>
        <taxon>Platyhelminthes</taxon>
        <taxon>Trematoda</taxon>
        <taxon>Digenea</taxon>
        <taxon>Strigeidida</taxon>
        <taxon>Schistosomatoidea</taxon>
        <taxon>Schistosomatidae</taxon>
        <taxon>Schistosoma</taxon>
    </lineage>
</organism>